<reference evidence="3" key="1">
    <citation type="submission" date="2016-10" db="EMBL/GenBank/DDBJ databases">
        <authorList>
            <person name="Varghese N."/>
            <person name="Submissions S."/>
        </authorList>
    </citation>
    <scope>NUCLEOTIDE SEQUENCE [LARGE SCALE GENOMIC DNA]</scope>
    <source>
        <strain evidence="3">SP</strain>
    </source>
</reference>
<dbReference type="OrthoDB" id="9812429at2"/>
<keyword evidence="3" id="KW-1185">Reference proteome</keyword>
<accession>A0A1H3R2M0</accession>
<dbReference type="Proteomes" id="UP000198935">
    <property type="component" value="Unassembled WGS sequence"/>
</dbReference>
<organism evidence="2 3">
    <name type="scientific">Evansella caseinilytica</name>
    <dbReference type="NCBI Taxonomy" id="1503961"/>
    <lineage>
        <taxon>Bacteria</taxon>
        <taxon>Bacillati</taxon>
        <taxon>Bacillota</taxon>
        <taxon>Bacilli</taxon>
        <taxon>Bacillales</taxon>
        <taxon>Bacillaceae</taxon>
        <taxon>Evansella</taxon>
    </lineage>
</organism>
<dbReference type="PANTHER" id="PTHR40032">
    <property type="entry name" value="EXPORTED PROTEIN-RELATED"/>
    <property type="match status" value="1"/>
</dbReference>
<dbReference type="PANTHER" id="PTHR40032:SF1">
    <property type="entry name" value="EXPORTED PROTEIN"/>
    <property type="match status" value="1"/>
</dbReference>
<sequence>MGSLMKELLKYVQVCQRYFISPERTPAFIREAEMAAMERKQQSLANRKAEVVKNIVEGRIINKQAYYERTLVDYLITVQNLIRHPKKMYMEEQVQTRRAIVEDGELIDDYLVSSDGEKVSGFDEWNPLNNHETVRSSPNYTYDRLAVVKYAERWWNEFNPSYRRFENDCTNFVSQCMKAGGAPMVGKPDRAKGWWYTGKSWSYSWTVAHALRWYLSGGKSGLQASEVQRAEELMIGDIICYDFTGDDHWQHTTVVVAKDGEEQPLVNAHTANSRMRYWAYEDSTAWTPNIQYKFFHIIDKHS</sequence>
<evidence type="ECO:0000259" key="1">
    <source>
        <dbReference type="Pfam" id="PF12671"/>
    </source>
</evidence>
<feature type="domain" description="Putative amidase" evidence="1">
    <location>
        <begin position="142"/>
        <end position="294"/>
    </location>
</feature>
<proteinExistence type="predicted"/>
<dbReference type="AlphaFoldDB" id="A0A1H3R2M0"/>
<dbReference type="STRING" id="1503961.SAMN05421736_107150"/>
<dbReference type="EMBL" id="FNPI01000007">
    <property type="protein sequence ID" value="SDZ19555.1"/>
    <property type="molecule type" value="Genomic_DNA"/>
</dbReference>
<name>A0A1H3R2M0_9BACI</name>
<gene>
    <name evidence="2" type="ORF">SAMN05421736_107150</name>
</gene>
<protein>
    <submittedName>
        <fullName evidence="2">Putative amidase domain-containing protein</fullName>
    </submittedName>
</protein>
<dbReference type="Pfam" id="PF12671">
    <property type="entry name" value="Amidase_6"/>
    <property type="match status" value="1"/>
</dbReference>
<dbReference type="InterPro" id="IPR024301">
    <property type="entry name" value="Amidase_6"/>
</dbReference>
<evidence type="ECO:0000313" key="2">
    <source>
        <dbReference type="EMBL" id="SDZ19555.1"/>
    </source>
</evidence>
<evidence type="ECO:0000313" key="3">
    <source>
        <dbReference type="Proteomes" id="UP000198935"/>
    </source>
</evidence>